<dbReference type="eggNOG" id="ENOG502SA4M">
    <property type="taxonomic scope" value="Eukaryota"/>
</dbReference>
<dbReference type="VEuPathDB" id="FungiDB:RO3G_02237"/>
<proteinExistence type="predicted"/>
<evidence type="ECO:0000313" key="1">
    <source>
        <dbReference type="EMBL" id="EIE77533.1"/>
    </source>
</evidence>
<dbReference type="OMA" id="ENDDDHI"/>
<gene>
    <name evidence="1" type="ORF">RO3G_02237</name>
</gene>
<dbReference type="InParanoid" id="I1BMV3"/>
<dbReference type="Proteomes" id="UP000009138">
    <property type="component" value="Unassembled WGS sequence"/>
</dbReference>
<accession>I1BMV3</accession>
<dbReference type="EMBL" id="CH476733">
    <property type="protein sequence ID" value="EIE77533.1"/>
    <property type="molecule type" value="Genomic_DNA"/>
</dbReference>
<organism evidence="1 2">
    <name type="scientific">Rhizopus delemar (strain RA 99-880 / ATCC MYA-4621 / FGSC 9543 / NRRL 43880)</name>
    <name type="common">Mucormycosis agent</name>
    <name type="synonym">Rhizopus arrhizus var. delemar</name>
    <dbReference type="NCBI Taxonomy" id="246409"/>
    <lineage>
        <taxon>Eukaryota</taxon>
        <taxon>Fungi</taxon>
        <taxon>Fungi incertae sedis</taxon>
        <taxon>Mucoromycota</taxon>
        <taxon>Mucoromycotina</taxon>
        <taxon>Mucoromycetes</taxon>
        <taxon>Mucorales</taxon>
        <taxon>Mucorineae</taxon>
        <taxon>Rhizopodaceae</taxon>
        <taxon>Rhizopus</taxon>
    </lineage>
</organism>
<protein>
    <submittedName>
        <fullName evidence="1">Uncharacterized protein</fullName>
    </submittedName>
</protein>
<reference evidence="1 2" key="1">
    <citation type="journal article" date="2009" name="PLoS Genet.">
        <title>Genomic analysis of the basal lineage fungus Rhizopus oryzae reveals a whole-genome duplication.</title>
        <authorList>
            <person name="Ma L.-J."/>
            <person name="Ibrahim A.S."/>
            <person name="Skory C."/>
            <person name="Grabherr M.G."/>
            <person name="Burger G."/>
            <person name="Butler M."/>
            <person name="Elias M."/>
            <person name="Idnurm A."/>
            <person name="Lang B.F."/>
            <person name="Sone T."/>
            <person name="Abe A."/>
            <person name="Calvo S.E."/>
            <person name="Corrochano L.M."/>
            <person name="Engels R."/>
            <person name="Fu J."/>
            <person name="Hansberg W."/>
            <person name="Kim J.-M."/>
            <person name="Kodira C.D."/>
            <person name="Koehrsen M.J."/>
            <person name="Liu B."/>
            <person name="Miranda-Saavedra D."/>
            <person name="O'Leary S."/>
            <person name="Ortiz-Castellanos L."/>
            <person name="Poulter R."/>
            <person name="Rodriguez-Romero J."/>
            <person name="Ruiz-Herrera J."/>
            <person name="Shen Y.-Q."/>
            <person name="Zeng Q."/>
            <person name="Galagan J."/>
            <person name="Birren B.W."/>
            <person name="Cuomo C.A."/>
            <person name="Wickes B.L."/>
        </authorList>
    </citation>
    <scope>NUCLEOTIDE SEQUENCE [LARGE SCALE GENOMIC DNA]</scope>
    <source>
        <strain evidence="2">RA 99-880 / ATCC MYA-4621 / FGSC 9543 / NRRL 43880</strain>
    </source>
</reference>
<keyword evidence="2" id="KW-1185">Reference proteome</keyword>
<dbReference type="AlphaFoldDB" id="I1BMV3"/>
<dbReference type="STRING" id="246409.I1BMV3"/>
<dbReference type="OrthoDB" id="3981028at2759"/>
<evidence type="ECO:0000313" key="2">
    <source>
        <dbReference type="Proteomes" id="UP000009138"/>
    </source>
</evidence>
<sequence>MSAEVLYNKSLRSFLLKKHSLAASGCVKAIALLSKDYNNSEVENLKLNVWMLYLNVVSTIIGNPKSTQAHYAKLLGTNSSQLQPNDVCSFVWRKLKESYSTAENIDIRIMSTLLTMTANLEQFAVAKDITEEWFTCLSDAVLDNISQQIKQEHNYLVCAYIEIVELYVTRILPGLNEFETAEAFIDYNTILTESKLLALKEAVRNYKKSIEQREKEEKDRLLMQQKEIVKEEEQ</sequence>
<name>I1BMV3_RHIO9</name>
<dbReference type="GeneID" id="93609209"/>
<dbReference type="RefSeq" id="XP_067512929.1">
    <property type="nucleotide sequence ID" value="XM_067656828.1"/>
</dbReference>